<evidence type="ECO:0000256" key="10">
    <source>
        <dbReference type="SAM" id="Phobius"/>
    </source>
</evidence>
<keyword evidence="6 10" id="KW-1133">Transmembrane helix</keyword>
<protein>
    <submittedName>
        <fullName evidence="11">Uncharacterized protein</fullName>
    </submittedName>
</protein>
<accession>A0A3B0JYV6</accession>
<evidence type="ECO:0000256" key="5">
    <source>
        <dbReference type="ARBA" id="ARBA00022927"/>
    </source>
</evidence>
<comment type="similarity">
    <text evidence="9">Belongs to the Tom5 family.</text>
</comment>
<dbReference type="Pfam" id="PF10642">
    <property type="entry name" value="Tom5"/>
    <property type="match status" value="1"/>
</dbReference>
<dbReference type="GO" id="GO:0005741">
    <property type="term" value="C:mitochondrial outer membrane"/>
    <property type="evidence" value="ECO:0007669"/>
    <property type="project" value="UniProtKB-SubCell"/>
</dbReference>
<sequence length="49" mass="5526">MFRLQQAQPDPAEEQKRVASEVRFSFIIFGSLIAAIRLAPIVLKQLNNA</sequence>
<evidence type="ECO:0000256" key="4">
    <source>
        <dbReference type="ARBA" id="ARBA00022787"/>
    </source>
</evidence>
<reference evidence="12" key="1">
    <citation type="submission" date="2018-01" db="EMBL/GenBank/DDBJ databases">
        <authorList>
            <person name="Alioto T."/>
            <person name="Alioto T."/>
        </authorList>
    </citation>
    <scope>NUCLEOTIDE SEQUENCE [LARGE SCALE GENOMIC DNA]</scope>
</reference>
<keyword evidence="4" id="KW-1000">Mitochondrion outer membrane</keyword>
<dbReference type="Proteomes" id="UP000268350">
    <property type="component" value="Unassembled WGS sequence"/>
</dbReference>
<evidence type="ECO:0000256" key="6">
    <source>
        <dbReference type="ARBA" id="ARBA00022989"/>
    </source>
</evidence>
<evidence type="ECO:0000256" key="1">
    <source>
        <dbReference type="ARBA" id="ARBA00004572"/>
    </source>
</evidence>
<dbReference type="OrthoDB" id="7896801at2759"/>
<keyword evidence="8 10" id="KW-0472">Membrane</keyword>
<organism evidence="11 12">
    <name type="scientific">Drosophila guanche</name>
    <name type="common">Fruit fly</name>
    <dbReference type="NCBI Taxonomy" id="7266"/>
    <lineage>
        <taxon>Eukaryota</taxon>
        <taxon>Metazoa</taxon>
        <taxon>Ecdysozoa</taxon>
        <taxon>Arthropoda</taxon>
        <taxon>Hexapoda</taxon>
        <taxon>Insecta</taxon>
        <taxon>Pterygota</taxon>
        <taxon>Neoptera</taxon>
        <taxon>Endopterygota</taxon>
        <taxon>Diptera</taxon>
        <taxon>Brachycera</taxon>
        <taxon>Muscomorpha</taxon>
        <taxon>Ephydroidea</taxon>
        <taxon>Drosophilidae</taxon>
        <taxon>Drosophila</taxon>
        <taxon>Sophophora</taxon>
    </lineage>
</organism>
<feature type="transmembrane region" description="Helical" evidence="10">
    <location>
        <begin position="24"/>
        <end position="43"/>
    </location>
</feature>
<keyword evidence="5" id="KW-0653">Protein transport</keyword>
<gene>
    <name evidence="11" type="ORF">DGUA_6G009580</name>
</gene>
<evidence type="ECO:0000256" key="8">
    <source>
        <dbReference type="ARBA" id="ARBA00023136"/>
    </source>
</evidence>
<evidence type="ECO:0000256" key="3">
    <source>
        <dbReference type="ARBA" id="ARBA00022692"/>
    </source>
</evidence>
<dbReference type="GO" id="GO:0015031">
    <property type="term" value="P:protein transport"/>
    <property type="evidence" value="ECO:0007669"/>
    <property type="project" value="UniProtKB-KW"/>
</dbReference>
<evidence type="ECO:0000256" key="2">
    <source>
        <dbReference type="ARBA" id="ARBA00022448"/>
    </source>
</evidence>
<dbReference type="EMBL" id="OUUW01000012">
    <property type="protein sequence ID" value="SPP87234.1"/>
    <property type="molecule type" value="Genomic_DNA"/>
</dbReference>
<proteinExistence type="inferred from homology"/>
<evidence type="ECO:0000313" key="11">
    <source>
        <dbReference type="EMBL" id="SPP87234.1"/>
    </source>
</evidence>
<keyword evidence="2" id="KW-0813">Transport</keyword>
<evidence type="ECO:0000256" key="9">
    <source>
        <dbReference type="ARBA" id="ARBA00025716"/>
    </source>
</evidence>
<evidence type="ECO:0000256" key="7">
    <source>
        <dbReference type="ARBA" id="ARBA00023128"/>
    </source>
</evidence>
<dbReference type="InterPro" id="IPR019603">
    <property type="entry name" value="Tom5"/>
</dbReference>
<evidence type="ECO:0000313" key="12">
    <source>
        <dbReference type="Proteomes" id="UP000268350"/>
    </source>
</evidence>
<name>A0A3B0JYV6_DROGU</name>
<keyword evidence="3 10" id="KW-0812">Transmembrane</keyword>
<comment type="subcellular location">
    <subcellularLocation>
        <location evidence="1">Mitochondrion outer membrane</location>
        <topology evidence="1">Single-pass membrane protein</topology>
    </subcellularLocation>
</comment>
<dbReference type="GO" id="GO:0006626">
    <property type="term" value="P:protein targeting to mitochondrion"/>
    <property type="evidence" value="ECO:0007669"/>
    <property type="project" value="UniProtKB-ARBA"/>
</dbReference>
<keyword evidence="12" id="KW-1185">Reference proteome</keyword>
<keyword evidence="7" id="KW-0496">Mitochondrion</keyword>
<dbReference type="AlphaFoldDB" id="A0A3B0JYV6"/>